<feature type="region of interest" description="Disordered" evidence="7">
    <location>
        <begin position="1122"/>
        <end position="1141"/>
    </location>
</feature>
<accession>A0A0A1X653</accession>
<dbReference type="EMBL" id="GBXI01007966">
    <property type="protein sequence ID" value="JAD06326.1"/>
    <property type="molecule type" value="Transcribed_RNA"/>
</dbReference>
<dbReference type="SUPFAM" id="SSF48371">
    <property type="entry name" value="ARM repeat"/>
    <property type="match status" value="1"/>
</dbReference>
<dbReference type="OrthoDB" id="5399929at2759"/>
<keyword evidence="5" id="KW-0539">Nucleus</keyword>
<evidence type="ECO:0000256" key="5">
    <source>
        <dbReference type="ARBA" id="ARBA00023242"/>
    </source>
</evidence>
<keyword evidence="4" id="KW-0779">Telomere</keyword>
<dbReference type="GO" id="GO:0005634">
    <property type="term" value="C:nucleus"/>
    <property type="evidence" value="ECO:0007669"/>
    <property type="project" value="UniProtKB-SubCell"/>
</dbReference>
<proteinExistence type="predicted"/>
<dbReference type="PANTHER" id="PTHR22928">
    <property type="entry name" value="TELOMERE-ASSOCIATED PROTEIN RIF1"/>
    <property type="match status" value="1"/>
</dbReference>
<dbReference type="PANTHER" id="PTHR22928:SF3">
    <property type="entry name" value="TELOMERE-ASSOCIATED PROTEIN RIF1"/>
    <property type="match status" value="1"/>
</dbReference>
<sequence length="1356" mass="154581">MDSNLGRGFYEVYNSSKEILKNNQKHLYCNMLDLLANTSKSTPSSVIGKILPEDDLVRFWVEDILPLVFDANSSVQGSAVSALEQGLLTLEIGNIPNCACWNNVKSVIVKELTPRVHQLREDRNQYWHRIWCILVRLLDREILKSASTINLFLSIVELGFRSSDNSVRAEAFTCWHLLIQIFANHNQLTSPKRLKLVCIPLKSSQSKTPYVAAVKLRIWWYLITCLGPQSEDNFENVVEAFLIFCFGSPSKSNLGIAQQYISVRELALTCLAAILCNPQDEFVQRLLREYELETFGQSTPLITSNIVANHWKSIFYAVLEASNLLVDSENRSDIEQRLLNILTKNSTRIMINNDDGESYEYYCFGLMQMMAKSNRPLTIAANVIATEGLRLSRSILDFENYIKIIQYLVKFLTSGRDYIFPNIIQQCASKISNLDVFLPKQLCSRAVEALADYFISTPNDEGFEYFEVKFLMWRNISSEMENLIRHNSFGRSAEEFVNTLISWSLWPLRMVIEFTGHRNNSIFDEQFYFLWHNLIQLTENTTARSQHLTEIAKVLEEILDSGYESEVFINLFNAYTDEMIKHDCNSYSTQFEQLFALLRKVFQKQITKREKEKLLTILRCVLHGLKLPENCSLIESIKGTLKDVIKKSSKDGVDSKFYEEWKNSVINITRGCMSKNFATQVLDLFKDDVYVIIPSVWSLKPEKLTDRQKERIAEKTSIPALYNDMSQSQDSLIQPWTPKKIVIAKEDQSEIVIEDPYMRQKQNIENNIFRVPNSSLDPKHRNIDSIFLTQSNSKIKNNFENLPNSTTDKCIERSVTDIQKVNSPSLQPIELGNIDNKQVSEITEEVLTINNVNPNLSNIINHESKECLAQSQKSALEEISKSQANYTEQDHRIDSVESNNAELTNHCYGADAVKEISPKQTVTKNSLLLSPPDRKLTNNNTSPKLRPKPPAHLTGRGAQLINMIRNRKIEVQSPQTPMPRLFVAKNDSIDRTASDLEMVGVENSSTPLHNKDILTFSKRLPSPSASPSTSILKRNIRRESLEDITFESPACKKKRVSFHDPPVSVTKEYIKHNDENKTKPKRCLNMDKIQPGTEKCLENKYSLKRRSKLDSMMEIEKFTIQQSNKSQGHPTNTGISTDELEDDNVCGMDLSTEENGTIVKFIPEYPSGSGNQKPTKDSSDVAVTDNLLESVIQNHTFEEILQKYLDCGKDSKLKFYGTVAKMISRGMSEDSKIKETILEALSENHSKDFLDHAIRENLASVVCDRLNLPSVIEYVCEKSKINTSCRTNIFSQLPDILKYCKQDAERLKVVQTILSCISLKDSDVLDLINILLRVRSMNKPNLATVSEAAIDSSSNL</sequence>
<dbReference type="GO" id="GO:0140445">
    <property type="term" value="C:chromosome, telomeric repeat region"/>
    <property type="evidence" value="ECO:0007669"/>
    <property type="project" value="TreeGrafter"/>
</dbReference>
<evidence type="ECO:0000259" key="8">
    <source>
        <dbReference type="Pfam" id="PF12231"/>
    </source>
</evidence>
<organism evidence="9">
    <name type="scientific">Zeugodacus cucurbitae</name>
    <name type="common">Melon fruit fly</name>
    <name type="synonym">Bactrocera cucurbitae</name>
    <dbReference type="NCBI Taxonomy" id="28588"/>
    <lineage>
        <taxon>Eukaryota</taxon>
        <taxon>Metazoa</taxon>
        <taxon>Ecdysozoa</taxon>
        <taxon>Arthropoda</taxon>
        <taxon>Hexapoda</taxon>
        <taxon>Insecta</taxon>
        <taxon>Pterygota</taxon>
        <taxon>Neoptera</taxon>
        <taxon>Endopterygota</taxon>
        <taxon>Diptera</taxon>
        <taxon>Brachycera</taxon>
        <taxon>Muscomorpha</taxon>
        <taxon>Tephritoidea</taxon>
        <taxon>Tephritidae</taxon>
        <taxon>Zeugodacus</taxon>
        <taxon>Zeugodacus</taxon>
    </lineage>
</organism>
<keyword evidence="6" id="KW-0131">Cell cycle</keyword>
<dbReference type="Pfam" id="PF12231">
    <property type="entry name" value="Rif1_N"/>
    <property type="match status" value="1"/>
</dbReference>
<dbReference type="InterPro" id="IPR022031">
    <property type="entry name" value="Rif1_N"/>
</dbReference>
<evidence type="ECO:0000256" key="7">
    <source>
        <dbReference type="SAM" id="MobiDB-lite"/>
    </source>
</evidence>
<evidence type="ECO:0000256" key="3">
    <source>
        <dbReference type="ARBA" id="ARBA00022454"/>
    </source>
</evidence>
<name>A0A0A1X653_ZEUCU</name>
<evidence type="ECO:0000256" key="2">
    <source>
        <dbReference type="ARBA" id="ARBA00004574"/>
    </source>
</evidence>
<dbReference type="CTD" id="55183"/>
<reference evidence="9" key="2">
    <citation type="journal article" date="2015" name="Gigascience">
        <title>Reconstructing a comprehensive transcriptome assembly of a white-pupal translocated strain of the pest fruit fly Bactrocera cucurbitae.</title>
        <authorList>
            <person name="Sim S.B."/>
            <person name="Calla B."/>
            <person name="Hall B."/>
            <person name="DeRego T."/>
            <person name="Geib S.M."/>
        </authorList>
    </citation>
    <scope>NUCLEOTIDE SEQUENCE</scope>
</reference>
<reference evidence="9" key="1">
    <citation type="submission" date="2014-11" db="EMBL/GenBank/DDBJ databases">
        <authorList>
            <person name="Geib S."/>
        </authorList>
    </citation>
    <scope>NUCLEOTIDE SEQUENCE</scope>
</reference>
<evidence type="ECO:0000313" key="9">
    <source>
        <dbReference type="EMBL" id="JAD06326.1"/>
    </source>
</evidence>
<feature type="region of interest" description="Disordered" evidence="7">
    <location>
        <begin position="922"/>
        <end position="954"/>
    </location>
</feature>
<feature type="domain" description="Telomere-associated protein Rif1 N-terminal" evidence="8">
    <location>
        <begin position="60"/>
        <end position="238"/>
    </location>
</feature>
<dbReference type="InterPro" id="IPR016024">
    <property type="entry name" value="ARM-type_fold"/>
</dbReference>
<dbReference type="GO" id="GO:0000723">
    <property type="term" value="P:telomere maintenance"/>
    <property type="evidence" value="ECO:0007669"/>
    <property type="project" value="TreeGrafter"/>
</dbReference>
<evidence type="ECO:0000256" key="6">
    <source>
        <dbReference type="ARBA" id="ARBA00023306"/>
    </source>
</evidence>
<comment type="subcellular location">
    <subcellularLocation>
        <location evidence="2">Chromosome</location>
        <location evidence="2">Telomere</location>
    </subcellularLocation>
    <subcellularLocation>
        <location evidence="1">Nucleus</location>
    </subcellularLocation>
</comment>
<dbReference type="GeneID" id="105220224"/>
<evidence type="ECO:0000256" key="4">
    <source>
        <dbReference type="ARBA" id="ARBA00022895"/>
    </source>
</evidence>
<gene>
    <name evidence="9" type="primary">RIF1</name>
    <name evidence="9" type="ORF">g.4473</name>
</gene>
<feature type="compositionally biased region" description="Polar residues" evidence="7">
    <location>
        <begin position="1122"/>
        <end position="1136"/>
    </location>
</feature>
<protein>
    <submittedName>
        <fullName evidence="9">Telomere-associated protein RIF1</fullName>
    </submittedName>
</protein>
<keyword evidence="3" id="KW-0158">Chromosome</keyword>
<evidence type="ECO:0000256" key="1">
    <source>
        <dbReference type="ARBA" id="ARBA00004123"/>
    </source>
</evidence>